<dbReference type="AlphaFoldDB" id="A0A7E4UWZ5"/>
<protein>
    <submittedName>
        <fullName evidence="3">Transmembrane protein</fullName>
    </submittedName>
</protein>
<proteinExistence type="predicted"/>
<accession>A0A7E4UWZ5</accession>
<evidence type="ECO:0000256" key="1">
    <source>
        <dbReference type="SAM" id="MobiDB-lite"/>
    </source>
</evidence>
<dbReference type="WBParaSite" id="Pan_g13848.t1">
    <property type="protein sequence ID" value="Pan_g13848.t1"/>
    <property type="gene ID" value="Pan_g13848"/>
</dbReference>
<feature type="region of interest" description="Disordered" evidence="1">
    <location>
        <begin position="92"/>
        <end position="120"/>
    </location>
</feature>
<keyword evidence="2" id="KW-1185">Reference proteome</keyword>
<dbReference type="Proteomes" id="UP000492821">
    <property type="component" value="Unassembled WGS sequence"/>
</dbReference>
<sequence>MNVNDALYGGKLNWFSMEMGVGITRMDQKALFSKKEDHEQRPSGVFCLPKRCPLFPRVLLVVAIASWAAFSPRFAQGTREIDACLDLEGSAFSPAQPGGSKQKTNDKSQRLSRRHRQKGMDEHSPSFVFAIRVQSVFFLRIITTSFLPGRWILPISGLLERLTSKSAD</sequence>
<reference evidence="3" key="2">
    <citation type="submission" date="2020-10" db="UniProtKB">
        <authorList>
            <consortium name="WormBaseParasite"/>
        </authorList>
    </citation>
    <scope>IDENTIFICATION</scope>
</reference>
<organism evidence="2 3">
    <name type="scientific">Panagrellus redivivus</name>
    <name type="common">Microworm</name>
    <dbReference type="NCBI Taxonomy" id="6233"/>
    <lineage>
        <taxon>Eukaryota</taxon>
        <taxon>Metazoa</taxon>
        <taxon>Ecdysozoa</taxon>
        <taxon>Nematoda</taxon>
        <taxon>Chromadorea</taxon>
        <taxon>Rhabditida</taxon>
        <taxon>Tylenchina</taxon>
        <taxon>Panagrolaimomorpha</taxon>
        <taxon>Panagrolaimoidea</taxon>
        <taxon>Panagrolaimidae</taxon>
        <taxon>Panagrellus</taxon>
    </lineage>
</organism>
<reference evidence="2" key="1">
    <citation type="journal article" date="2013" name="Genetics">
        <title>The draft genome and transcriptome of Panagrellus redivivus are shaped by the harsh demands of a free-living lifestyle.</title>
        <authorList>
            <person name="Srinivasan J."/>
            <person name="Dillman A.R."/>
            <person name="Macchietto M.G."/>
            <person name="Heikkinen L."/>
            <person name="Lakso M."/>
            <person name="Fracchia K.M."/>
            <person name="Antoshechkin I."/>
            <person name="Mortazavi A."/>
            <person name="Wong G."/>
            <person name="Sternberg P.W."/>
        </authorList>
    </citation>
    <scope>NUCLEOTIDE SEQUENCE [LARGE SCALE GENOMIC DNA]</scope>
    <source>
        <strain evidence="2">MT8872</strain>
    </source>
</reference>
<name>A0A7E4UWZ5_PANRE</name>
<evidence type="ECO:0000313" key="3">
    <source>
        <dbReference type="WBParaSite" id="Pan_g13848.t1"/>
    </source>
</evidence>
<evidence type="ECO:0000313" key="2">
    <source>
        <dbReference type="Proteomes" id="UP000492821"/>
    </source>
</evidence>